<keyword evidence="2" id="KW-1185">Reference proteome</keyword>
<evidence type="ECO:0000313" key="1">
    <source>
        <dbReference type="EMBL" id="MVU78288.1"/>
    </source>
</evidence>
<protein>
    <submittedName>
        <fullName evidence="1">Uncharacterized protein</fullName>
    </submittedName>
</protein>
<dbReference type="Proteomes" id="UP000466794">
    <property type="component" value="Unassembled WGS sequence"/>
</dbReference>
<reference evidence="1 2" key="1">
    <citation type="submission" date="2019-12" db="EMBL/GenBank/DDBJ databases">
        <title>Nocardia sp. nov. ET3-3 isolated from soil.</title>
        <authorList>
            <person name="Kanchanasin P."/>
            <person name="Tanasupawat S."/>
            <person name="Yuki M."/>
            <person name="Kudo T."/>
        </authorList>
    </citation>
    <scope>NUCLEOTIDE SEQUENCE [LARGE SCALE GENOMIC DNA]</scope>
    <source>
        <strain evidence="1 2">ET3-3</strain>
    </source>
</reference>
<sequence>MTGMRPVREILHTPDDMLVVWWEAVPTVRFEAEVMADLRRRSPAYLPWLAENPYLPDDVVAESGIRV</sequence>
<evidence type="ECO:0000313" key="2">
    <source>
        <dbReference type="Proteomes" id="UP000466794"/>
    </source>
</evidence>
<name>A0A7K1UWR3_9NOCA</name>
<dbReference type="EMBL" id="WRPP01000002">
    <property type="protein sequence ID" value="MVU78288.1"/>
    <property type="molecule type" value="Genomic_DNA"/>
</dbReference>
<accession>A0A7K1UWR3</accession>
<organism evidence="1 2">
    <name type="scientific">Nocardia terrae</name>
    <dbReference type="NCBI Taxonomy" id="2675851"/>
    <lineage>
        <taxon>Bacteria</taxon>
        <taxon>Bacillati</taxon>
        <taxon>Actinomycetota</taxon>
        <taxon>Actinomycetes</taxon>
        <taxon>Mycobacteriales</taxon>
        <taxon>Nocardiaceae</taxon>
        <taxon>Nocardia</taxon>
    </lineage>
</organism>
<proteinExistence type="predicted"/>
<comment type="caution">
    <text evidence="1">The sequence shown here is derived from an EMBL/GenBank/DDBJ whole genome shotgun (WGS) entry which is preliminary data.</text>
</comment>
<dbReference type="RefSeq" id="WP_157387811.1">
    <property type="nucleotide sequence ID" value="NZ_WRPP01000002.1"/>
</dbReference>
<dbReference type="AlphaFoldDB" id="A0A7K1UWR3"/>
<gene>
    <name evidence="1" type="ORF">GPX89_13665</name>
</gene>